<keyword evidence="2" id="KW-1185">Reference proteome</keyword>
<sequence length="11" mass="1393">RKKRVDPHNRS</sequence>
<dbReference type="EMBL" id="FZQP02000815">
    <property type="protein sequence ID" value="VVC90526.1"/>
    <property type="molecule type" value="Genomic_DNA"/>
</dbReference>
<evidence type="ECO:0000313" key="2">
    <source>
        <dbReference type="Proteomes" id="UP000324832"/>
    </source>
</evidence>
<name>A0A5E4PYR4_9NEOP</name>
<dbReference type="Proteomes" id="UP000324832">
    <property type="component" value="Unassembled WGS sequence"/>
</dbReference>
<feature type="non-terminal residue" evidence="1">
    <location>
        <position position="1"/>
    </location>
</feature>
<reference evidence="1 2" key="1">
    <citation type="submission" date="2017-07" db="EMBL/GenBank/DDBJ databases">
        <authorList>
            <person name="Talla V."/>
            <person name="Backstrom N."/>
        </authorList>
    </citation>
    <scope>NUCLEOTIDE SEQUENCE [LARGE SCALE GENOMIC DNA]</scope>
</reference>
<proteinExistence type="predicted"/>
<accession>A0A5E4PYR4</accession>
<gene>
    <name evidence="1" type="ORF">LSINAPIS_LOCUS3414</name>
</gene>
<organism evidence="1 2">
    <name type="scientific">Leptidea sinapis</name>
    <dbReference type="NCBI Taxonomy" id="189913"/>
    <lineage>
        <taxon>Eukaryota</taxon>
        <taxon>Metazoa</taxon>
        <taxon>Ecdysozoa</taxon>
        <taxon>Arthropoda</taxon>
        <taxon>Hexapoda</taxon>
        <taxon>Insecta</taxon>
        <taxon>Pterygota</taxon>
        <taxon>Neoptera</taxon>
        <taxon>Endopterygota</taxon>
        <taxon>Lepidoptera</taxon>
        <taxon>Glossata</taxon>
        <taxon>Ditrysia</taxon>
        <taxon>Papilionoidea</taxon>
        <taxon>Pieridae</taxon>
        <taxon>Dismorphiinae</taxon>
        <taxon>Leptidea</taxon>
    </lineage>
</organism>
<protein>
    <submittedName>
        <fullName evidence="1">Uncharacterized protein</fullName>
    </submittedName>
</protein>
<evidence type="ECO:0000313" key="1">
    <source>
        <dbReference type="EMBL" id="VVC90526.1"/>
    </source>
</evidence>